<dbReference type="EMBL" id="JOKZ01000233">
    <property type="protein sequence ID" value="KKP00741.1"/>
    <property type="molecule type" value="Genomic_DNA"/>
</dbReference>
<proteinExistence type="predicted"/>
<feature type="region of interest" description="Disordered" evidence="1">
    <location>
        <begin position="22"/>
        <end position="50"/>
    </location>
</feature>
<organism evidence="2 3">
    <name type="scientific">Trichoderma harzianum</name>
    <name type="common">Hypocrea lixii</name>
    <dbReference type="NCBI Taxonomy" id="5544"/>
    <lineage>
        <taxon>Eukaryota</taxon>
        <taxon>Fungi</taxon>
        <taxon>Dikarya</taxon>
        <taxon>Ascomycota</taxon>
        <taxon>Pezizomycotina</taxon>
        <taxon>Sordariomycetes</taxon>
        <taxon>Hypocreomycetidae</taxon>
        <taxon>Hypocreales</taxon>
        <taxon>Hypocreaceae</taxon>
        <taxon>Trichoderma</taxon>
    </lineage>
</organism>
<gene>
    <name evidence="2" type="ORF">THAR02_07167</name>
</gene>
<evidence type="ECO:0000256" key="1">
    <source>
        <dbReference type="SAM" id="MobiDB-lite"/>
    </source>
</evidence>
<comment type="caution">
    <text evidence="2">The sequence shown here is derived from an EMBL/GenBank/DDBJ whole genome shotgun (WGS) entry which is preliminary data.</text>
</comment>
<dbReference type="Proteomes" id="UP000034112">
    <property type="component" value="Unassembled WGS sequence"/>
</dbReference>
<evidence type="ECO:0000313" key="3">
    <source>
        <dbReference type="Proteomes" id="UP000034112"/>
    </source>
</evidence>
<protein>
    <submittedName>
        <fullName evidence="2">Uncharacterized protein</fullName>
    </submittedName>
</protein>
<name>A0A0F9X6C9_TRIHA</name>
<dbReference type="AlphaFoldDB" id="A0A0F9X6C9"/>
<dbReference type="OMA" id="LWIEIHN"/>
<sequence>MPVAQQNELKAQLKHLFENAPEDAKTGGFIGSGGSNIPRPPKDDPEDMPEAQKQINAELKELGTAPHKAIQDEDHETAKELRAQISALRQKSHQESKITSKAAGYFELWIEIHNLDSSRLYNDGGWDVAHGCYRDGAAYSGPFTWTSGERGYCNGRWDSWHSFDGRIVRFYVRQR</sequence>
<evidence type="ECO:0000313" key="2">
    <source>
        <dbReference type="EMBL" id="KKP00741.1"/>
    </source>
</evidence>
<reference evidence="3" key="1">
    <citation type="journal article" date="2015" name="Genome Announc.">
        <title>Draft whole-genome sequence of the biocontrol agent Trichoderma harzianum T6776.</title>
        <authorList>
            <person name="Baroncelli R."/>
            <person name="Piaggeschi G."/>
            <person name="Fiorini L."/>
            <person name="Bertolini E."/>
            <person name="Zapparata A."/>
            <person name="Pe M.E."/>
            <person name="Sarrocco S."/>
            <person name="Vannacci G."/>
        </authorList>
    </citation>
    <scope>NUCLEOTIDE SEQUENCE [LARGE SCALE GENOMIC DNA]</scope>
    <source>
        <strain evidence="3">T6776</strain>
    </source>
</reference>
<dbReference type="OrthoDB" id="4896414at2759"/>
<accession>A0A0F9X6C9</accession>